<dbReference type="NCBIfam" id="NF009314">
    <property type="entry name" value="PRK12674.1-2"/>
    <property type="match status" value="1"/>
</dbReference>
<evidence type="ECO:0000313" key="3">
    <source>
        <dbReference type="EMBL" id="KTQ98463.1"/>
    </source>
</evidence>
<accession>A0A175RDE0</accession>
<keyword evidence="2" id="KW-0812">Transmembrane</keyword>
<evidence type="ECO:0000256" key="2">
    <source>
        <dbReference type="SAM" id="Phobius"/>
    </source>
</evidence>
<dbReference type="PANTHER" id="PTHR34703">
    <property type="entry name" value="ANTIPORTER SUBUNIT MNHG2-RELATED"/>
    <property type="match status" value="1"/>
</dbReference>
<dbReference type="PANTHER" id="PTHR34703:SF1">
    <property type="entry name" value="ANTIPORTER SUBUNIT MNHG2-RELATED"/>
    <property type="match status" value="1"/>
</dbReference>
<dbReference type="EMBL" id="LDPZ01000003">
    <property type="protein sequence ID" value="KTQ98463.1"/>
    <property type="molecule type" value="Genomic_DNA"/>
</dbReference>
<dbReference type="AlphaFoldDB" id="A0A175RDE0"/>
<dbReference type="Proteomes" id="UP000078272">
    <property type="component" value="Unassembled WGS sequence"/>
</dbReference>
<dbReference type="GO" id="GO:0015385">
    <property type="term" value="F:sodium:proton antiporter activity"/>
    <property type="evidence" value="ECO:0007669"/>
    <property type="project" value="TreeGrafter"/>
</dbReference>
<feature type="transmembrane region" description="Helical" evidence="2">
    <location>
        <begin position="6"/>
        <end position="29"/>
    </location>
</feature>
<dbReference type="STRING" id="401562.NS365_10715"/>
<dbReference type="InterPro" id="IPR005133">
    <property type="entry name" value="PhaG_MnhG_YufB"/>
</dbReference>
<keyword evidence="2" id="KW-0472">Membrane</keyword>
<feature type="transmembrane region" description="Helical" evidence="2">
    <location>
        <begin position="41"/>
        <end position="61"/>
    </location>
</feature>
<dbReference type="NCBIfam" id="TIGR01300">
    <property type="entry name" value="CPA3_mnhG_phaG"/>
    <property type="match status" value="1"/>
</dbReference>
<evidence type="ECO:0000313" key="4">
    <source>
        <dbReference type="Proteomes" id="UP000078272"/>
    </source>
</evidence>
<protein>
    <submittedName>
        <fullName evidence="3">Cation:proton antiporter</fullName>
    </submittedName>
</protein>
<gene>
    <name evidence="3" type="ORF">NS226_01015</name>
</gene>
<proteinExistence type="predicted"/>
<dbReference type="PATRIC" id="fig|401562.3.peg.2554"/>
<evidence type="ECO:0000256" key="1">
    <source>
        <dbReference type="SAM" id="MobiDB-lite"/>
    </source>
</evidence>
<dbReference type="RefSeq" id="WP_058633398.1">
    <property type="nucleotide sequence ID" value="NZ_LDPZ01000003.1"/>
</dbReference>
<comment type="caution">
    <text evidence="3">The sequence shown here is derived from an EMBL/GenBank/DDBJ whole genome shotgun (WGS) entry which is preliminary data.</text>
</comment>
<reference evidence="3 4" key="1">
    <citation type="journal article" date="2016" name="Front. Microbiol.">
        <title>Genomic Resource of Rice Seed Associated Bacteria.</title>
        <authorList>
            <person name="Midha S."/>
            <person name="Bansal K."/>
            <person name="Sharma S."/>
            <person name="Kumar N."/>
            <person name="Patil P.P."/>
            <person name="Chaudhry V."/>
            <person name="Patil P.B."/>
        </authorList>
    </citation>
    <scope>NUCLEOTIDE SEQUENCE [LARGE SCALE GENOMIC DNA]</scope>
    <source>
        <strain evidence="3 4">NS226</strain>
    </source>
</reference>
<dbReference type="Pfam" id="PF03334">
    <property type="entry name" value="PhaG_MnhG_YufB"/>
    <property type="match status" value="1"/>
</dbReference>
<feature type="region of interest" description="Disordered" evidence="1">
    <location>
        <begin position="110"/>
        <end position="138"/>
    </location>
</feature>
<feature type="transmembrane region" description="Helical" evidence="2">
    <location>
        <begin position="67"/>
        <end position="88"/>
    </location>
</feature>
<keyword evidence="2" id="KW-1133">Transmembrane helix</keyword>
<organism evidence="3 4">
    <name type="scientific">Aureimonas ureilytica</name>
    <dbReference type="NCBI Taxonomy" id="401562"/>
    <lineage>
        <taxon>Bacteria</taxon>
        <taxon>Pseudomonadati</taxon>
        <taxon>Pseudomonadota</taxon>
        <taxon>Alphaproteobacteria</taxon>
        <taxon>Hyphomicrobiales</taxon>
        <taxon>Aurantimonadaceae</taxon>
        <taxon>Aureimonas</taxon>
    </lineage>
</organism>
<sequence length="138" mass="14590">MMASIGNILAGIFVVMGAMFALVASIGILRLPDFYTRIHAASKAGTVGSVLALVALAIVSVQTAEVLRAIAAIVFFFLTAPISAHLLGKAAYSAGYRMWSGSVLDEMEEDLASPPTAHARDQEGATWTDEPERGNHRS</sequence>
<name>A0A175RDE0_9HYPH</name>